<gene>
    <name evidence="1" type="ORF">A6V39_05090</name>
</gene>
<accession>A0A1A9QBH2</accession>
<organism evidence="1 2">
    <name type="scientific">Candidatus Mycoplasma haematobovis</name>
    <dbReference type="NCBI Taxonomy" id="432608"/>
    <lineage>
        <taxon>Bacteria</taxon>
        <taxon>Bacillati</taxon>
        <taxon>Mycoplasmatota</taxon>
        <taxon>Mollicutes</taxon>
        <taxon>Mycoplasmataceae</taxon>
        <taxon>Mycoplasma</taxon>
    </lineage>
</organism>
<dbReference type="Proteomes" id="UP000077623">
    <property type="component" value="Unassembled WGS sequence"/>
</dbReference>
<dbReference type="STRING" id="432608.A6V39_05090"/>
<protein>
    <submittedName>
        <fullName evidence="1">Uncharacterized protein</fullName>
    </submittedName>
</protein>
<reference evidence="2" key="1">
    <citation type="submission" date="2016-04" db="EMBL/GenBank/DDBJ databases">
        <authorList>
            <person name="Quiroz-Castaneda R.E."/>
            <person name="Martinez-Ocampo F."/>
        </authorList>
    </citation>
    <scope>NUCLEOTIDE SEQUENCE [LARGE SCALE GENOMIC DNA]</scope>
    <source>
        <strain evidence="2">INIFAP01</strain>
    </source>
</reference>
<evidence type="ECO:0000313" key="1">
    <source>
        <dbReference type="EMBL" id="OAL09803.1"/>
    </source>
</evidence>
<dbReference type="AlphaFoldDB" id="A0A1A9QBH2"/>
<dbReference type="RefSeq" id="WP_187150655.1">
    <property type="nucleotide sequence ID" value="NZ_LWUJ01000014.1"/>
</dbReference>
<dbReference type="EMBL" id="LWUJ01000014">
    <property type="protein sequence ID" value="OAL09803.1"/>
    <property type="molecule type" value="Genomic_DNA"/>
</dbReference>
<sequence>MSLGNKIVELIKQYNSEKKVISSFISFYSEKWRNAWNKYLLDNKGKYACERYSETCWKVALIKYPRILGNLLGIAEKLKQELLSDL</sequence>
<evidence type="ECO:0000313" key="2">
    <source>
        <dbReference type="Proteomes" id="UP000077623"/>
    </source>
</evidence>
<name>A0A1A9QBH2_9MOLU</name>
<proteinExistence type="predicted"/>
<keyword evidence="2" id="KW-1185">Reference proteome</keyword>
<comment type="caution">
    <text evidence="1">The sequence shown here is derived from an EMBL/GenBank/DDBJ whole genome shotgun (WGS) entry which is preliminary data.</text>
</comment>